<dbReference type="InParanoid" id="C7ZHJ2"/>
<dbReference type="OMA" id="VDYPPKQ"/>
<gene>
    <name evidence="3" type="ORF">NECHADRAFT_81263</name>
</gene>
<reference evidence="3 4" key="1">
    <citation type="journal article" date="2009" name="PLoS Genet.">
        <title>The genome of Nectria haematococca: contribution of supernumerary chromosomes to gene expansion.</title>
        <authorList>
            <person name="Coleman J.J."/>
            <person name="Rounsley S.D."/>
            <person name="Rodriguez-Carres M."/>
            <person name="Kuo A."/>
            <person name="Wasmann C.C."/>
            <person name="Grimwood J."/>
            <person name="Schmutz J."/>
            <person name="Taga M."/>
            <person name="White G.J."/>
            <person name="Zhou S."/>
            <person name="Schwartz D.C."/>
            <person name="Freitag M."/>
            <person name="Ma L.J."/>
            <person name="Danchin E.G."/>
            <person name="Henrissat B."/>
            <person name="Coutinho P.M."/>
            <person name="Nelson D.R."/>
            <person name="Straney D."/>
            <person name="Napoli C.A."/>
            <person name="Barker B.M."/>
            <person name="Gribskov M."/>
            <person name="Rep M."/>
            <person name="Kroken S."/>
            <person name="Molnar I."/>
            <person name="Rensing C."/>
            <person name="Kennell J.C."/>
            <person name="Zamora J."/>
            <person name="Farman M.L."/>
            <person name="Selker E.U."/>
            <person name="Salamov A."/>
            <person name="Shapiro H."/>
            <person name="Pangilinan J."/>
            <person name="Lindquist E."/>
            <person name="Lamers C."/>
            <person name="Grigoriev I.V."/>
            <person name="Geiser D.M."/>
            <person name="Covert S.F."/>
            <person name="Temporini E."/>
            <person name="Vanetten H.D."/>
        </authorList>
    </citation>
    <scope>NUCLEOTIDE SEQUENCE [LARGE SCALE GENOMIC DNA]</scope>
    <source>
        <strain evidence="4">ATCC MYA-4622 / CBS 123669 / FGSC 9596 / NRRL 45880 / 77-13-4</strain>
    </source>
</reference>
<dbReference type="EMBL" id="GG698928">
    <property type="protein sequence ID" value="EEU36554.1"/>
    <property type="molecule type" value="Genomic_DNA"/>
</dbReference>
<sequence>MSHSDPHDTHQGLHDNLDQKHSPFPEPADLPRNDEIQNTETKETQNSHSVTEPKVEVFYEESCSDGKYHWTIESPPQISKEAANALGRADIKLFKIKDHDKFVFSGRYPMKPYRVEVQNPLLVGALAPIVRKENVHLDPLAVAVFKEPFYPLWFRHEEIVDLYNKMQGDELEPLLKAFIFVLAELFLELTAKAAGLQGIGLTNFKIAWTLFPRDSTVYGRSLNSEFVGKVDSIKYEGCPGERRLLITCKTISASGGGFFWEQRIMTIPEFTGNKPIHELGCWRLWLRKDKELITERLTARGRKVLELQGFAHCTYNGIVVRKTDSTTLRRNVNGRIVIDPQGYDKYCLNQGQREINDPEKDWMLPTFEELIFMSETISGFSLKDKLWFQFFVEDIQPIDWHDEAYSDFVFHEQKKELVLSLVLNHNMNNGTSRATQDVIVDKGKGLIVMLSGPPGTGKTLMAEAIADHLHRPLYRLEAKDLGTQAASLGTNFKRVSELTTAWNAIILLDEAEVFMAPREPGHVSQNGLSSAFLRELEYFSGIIFLTTHTIKTGIDSAFRGRVSVHLVFPPFTQQTREKVWSMFLNRLSQQRRRISEGREDVAPDEPNDEPYAISVDDKDVAQLALWGLNGREIKTAIQIVHNWCCNKNCEMTLARLEHGIRLVSPFSSKDMGLFDDSG</sequence>
<evidence type="ECO:0000256" key="1">
    <source>
        <dbReference type="SAM" id="MobiDB-lite"/>
    </source>
</evidence>
<dbReference type="Proteomes" id="UP000005206">
    <property type="component" value="Chromosome 6"/>
</dbReference>
<dbReference type="PANTHER" id="PTHR46411:SF3">
    <property type="entry name" value="AAA+ ATPASE DOMAIN-CONTAINING PROTEIN"/>
    <property type="match status" value="1"/>
</dbReference>
<dbReference type="GO" id="GO:0016887">
    <property type="term" value="F:ATP hydrolysis activity"/>
    <property type="evidence" value="ECO:0007669"/>
    <property type="project" value="InterPro"/>
</dbReference>
<protein>
    <recommendedName>
        <fullName evidence="2">AAA+ ATPase domain-containing protein</fullName>
    </recommendedName>
</protein>
<dbReference type="InterPro" id="IPR003959">
    <property type="entry name" value="ATPase_AAA_core"/>
</dbReference>
<dbReference type="InterPro" id="IPR027417">
    <property type="entry name" value="P-loop_NTPase"/>
</dbReference>
<dbReference type="Pfam" id="PF22942">
    <property type="entry name" value="DUF7025"/>
    <property type="match status" value="1"/>
</dbReference>
<name>C7ZHJ2_FUSV7</name>
<evidence type="ECO:0000259" key="2">
    <source>
        <dbReference type="SMART" id="SM00382"/>
    </source>
</evidence>
<proteinExistence type="predicted"/>
<dbReference type="GeneID" id="9669372"/>
<dbReference type="PANTHER" id="PTHR46411">
    <property type="entry name" value="FAMILY ATPASE, PUTATIVE-RELATED"/>
    <property type="match status" value="1"/>
</dbReference>
<dbReference type="RefSeq" id="XP_003042267.1">
    <property type="nucleotide sequence ID" value="XM_003042221.1"/>
</dbReference>
<feature type="domain" description="AAA+ ATPase" evidence="2">
    <location>
        <begin position="444"/>
        <end position="572"/>
    </location>
</feature>
<evidence type="ECO:0000313" key="4">
    <source>
        <dbReference type="Proteomes" id="UP000005206"/>
    </source>
</evidence>
<dbReference type="Pfam" id="PF00004">
    <property type="entry name" value="AAA"/>
    <property type="match status" value="1"/>
</dbReference>
<dbReference type="KEGG" id="nhe:NECHADRAFT_81263"/>
<dbReference type="Gene3D" id="3.40.50.300">
    <property type="entry name" value="P-loop containing nucleotide triphosphate hydrolases"/>
    <property type="match status" value="1"/>
</dbReference>
<dbReference type="VEuPathDB" id="FungiDB:NECHADRAFT_81263"/>
<feature type="region of interest" description="Disordered" evidence="1">
    <location>
        <begin position="1"/>
        <end position="53"/>
    </location>
</feature>
<dbReference type="HOGENOM" id="CLU_004471_6_3_1"/>
<dbReference type="SUPFAM" id="SSF52540">
    <property type="entry name" value="P-loop containing nucleoside triphosphate hydrolases"/>
    <property type="match status" value="1"/>
</dbReference>
<keyword evidence="4" id="KW-1185">Reference proteome</keyword>
<organism evidence="3 4">
    <name type="scientific">Fusarium vanettenii (strain ATCC MYA-4622 / CBS 123669 / FGSC 9596 / NRRL 45880 / 77-13-4)</name>
    <name type="common">Fusarium solani subsp. pisi</name>
    <dbReference type="NCBI Taxonomy" id="660122"/>
    <lineage>
        <taxon>Eukaryota</taxon>
        <taxon>Fungi</taxon>
        <taxon>Dikarya</taxon>
        <taxon>Ascomycota</taxon>
        <taxon>Pezizomycotina</taxon>
        <taxon>Sordariomycetes</taxon>
        <taxon>Hypocreomycetidae</taxon>
        <taxon>Hypocreales</taxon>
        <taxon>Nectriaceae</taxon>
        <taxon>Fusarium</taxon>
        <taxon>Fusarium solani species complex</taxon>
        <taxon>Fusarium vanettenii</taxon>
    </lineage>
</organism>
<dbReference type="OrthoDB" id="10042665at2759"/>
<evidence type="ECO:0000313" key="3">
    <source>
        <dbReference type="EMBL" id="EEU36554.1"/>
    </source>
</evidence>
<dbReference type="InterPro" id="IPR003593">
    <property type="entry name" value="AAA+_ATPase"/>
</dbReference>
<dbReference type="STRING" id="660122.C7ZHJ2"/>
<dbReference type="InterPro" id="IPR054289">
    <property type="entry name" value="DUF7025"/>
</dbReference>
<dbReference type="SMART" id="SM00382">
    <property type="entry name" value="AAA"/>
    <property type="match status" value="1"/>
</dbReference>
<dbReference type="eggNOG" id="KOG0730">
    <property type="taxonomic scope" value="Eukaryota"/>
</dbReference>
<dbReference type="AlphaFoldDB" id="C7ZHJ2"/>
<accession>C7ZHJ2</accession>
<dbReference type="GO" id="GO:0005524">
    <property type="term" value="F:ATP binding"/>
    <property type="evidence" value="ECO:0007669"/>
    <property type="project" value="InterPro"/>
</dbReference>